<evidence type="ECO:0000256" key="9">
    <source>
        <dbReference type="SAM" id="Phobius"/>
    </source>
</evidence>
<keyword evidence="5 9" id="KW-1133">Transmembrane helix</keyword>
<name>A0ABP7Q419_9BACT</name>
<keyword evidence="4 9" id="KW-0812">Transmembrane</keyword>
<keyword evidence="3" id="KW-1003">Cell membrane</keyword>
<evidence type="ECO:0000256" key="5">
    <source>
        <dbReference type="ARBA" id="ARBA00022989"/>
    </source>
</evidence>
<comment type="subcellular location">
    <subcellularLocation>
        <location evidence="1">Cell membrane</location>
        <topology evidence="1">Multi-pass membrane protein</topology>
    </subcellularLocation>
</comment>
<evidence type="ECO:0000256" key="8">
    <source>
        <dbReference type="ARBA" id="ARBA00034708"/>
    </source>
</evidence>
<keyword evidence="11" id="KW-1185">Reference proteome</keyword>
<sequence length="320" mass="36149">MCDGTLPTGSGRSPQFAMLLNTRIPLRYIFKHIRPDVVRALLISSFFHLLKLWLGEYLPLIPLQLPTILGSSIALLLAFKTSQSYDRWWEARKIWGAIVNDSRTLVLQVRTFVPDTYLRPTAPDSPVRTTAYRQIAWCYCLGQSLRGLDPTAGLAAYLSEQDLAGLRPHANKPLALLALHTTQLKELLAAQALNPYQQVQLDTTLVRLCDAMGQAERIKTTVFPVSYRLLVYFFIYLFLMTLSLGLVKTIGLWEIPVLLTTASSFFLLERTARYLQDPFNNKPTDTPVTAIARTVEINLRQLLQEPEVPAPLAPEAFYLM</sequence>
<evidence type="ECO:0000313" key="11">
    <source>
        <dbReference type="Proteomes" id="UP001501556"/>
    </source>
</evidence>
<dbReference type="PANTHER" id="PTHR33281">
    <property type="entry name" value="UPF0187 PROTEIN YNEE"/>
    <property type="match status" value="1"/>
</dbReference>
<feature type="transmembrane region" description="Helical" evidence="9">
    <location>
        <begin position="60"/>
        <end position="79"/>
    </location>
</feature>
<evidence type="ECO:0000256" key="4">
    <source>
        <dbReference type="ARBA" id="ARBA00022692"/>
    </source>
</evidence>
<keyword evidence="7 9" id="KW-0472">Membrane</keyword>
<comment type="caution">
    <text evidence="10">The sequence shown here is derived from an EMBL/GenBank/DDBJ whole genome shotgun (WGS) entry which is preliminary data.</text>
</comment>
<dbReference type="EMBL" id="BAABDI010000013">
    <property type="protein sequence ID" value="GAA3975857.1"/>
    <property type="molecule type" value="Genomic_DNA"/>
</dbReference>
<keyword evidence="2" id="KW-0813">Transport</keyword>
<feature type="transmembrane region" description="Helical" evidence="9">
    <location>
        <begin position="225"/>
        <end position="244"/>
    </location>
</feature>
<dbReference type="InterPro" id="IPR044669">
    <property type="entry name" value="YneE/VCCN1/2-like"/>
</dbReference>
<gene>
    <name evidence="10" type="ORF">GCM10022407_21730</name>
</gene>
<evidence type="ECO:0000256" key="2">
    <source>
        <dbReference type="ARBA" id="ARBA00022448"/>
    </source>
</evidence>
<dbReference type="PANTHER" id="PTHR33281:SF19">
    <property type="entry name" value="VOLTAGE-DEPENDENT ANION CHANNEL-FORMING PROTEIN YNEE"/>
    <property type="match status" value="1"/>
</dbReference>
<evidence type="ECO:0000256" key="3">
    <source>
        <dbReference type="ARBA" id="ARBA00022475"/>
    </source>
</evidence>
<dbReference type="Pfam" id="PF25539">
    <property type="entry name" value="Bestrophin_2"/>
    <property type="match status" value="1"/>
</dbReference>
<keyword evidence="6" id="KW-0406">Ion transport</keyword>
<accession>A0ABP7Q419</accession>
<evidence type="ECO:0000256" key="7">
    <source>
        <dbReference type="ARBA" id="ARBA00023136"/>
    </source>
</evidence>
<evidence type="ECO:0000256" key="1">
    <source>
        <dbReference type="ARBA" id="ARBA00004651"/>
    </source>
</evidence>
<evidence type="ECO:0000313" key="10">
    <source>
        <dbReference type="EMBL" id="GAA3975857.1"/>
    </source>
</evidence>
<feature type="transmembrane region" description="Helical" evidence="9">
    <location>
        <begin position="250"/>
        <end position="268"/>
    </location>
</feature>
<evidence type="ECO:0008006" key="12">
    <source>
        <dbReference type="Google" id="ProtNLM"/>
    </source>
</evidence>
<dbReference type="Proteomes" id="UP001501556">
    <property type="component" value="Unassembled WGS sequence"/>
</dbReference>
<reference evidence="11" key="1">
    <citation type="journal article" date="2019" name="Int. J. Syst. Evol. Microbiol.">
        <title>The Global Catalogue of Microorganisms (GCM) 10K type strain sequencing project: providing services to taxonomists for standard genome sequencing and annotation.</title>
        <authorList>
            <consortium name="The Broad Institute Genomics Platform"/>
            <consortium name="The Broad Institute Genome Sequencing Center for Infectious Disease"/>
            <person name="Wu L."/>
            <person name="Ma J."/>
        </authorList>
    </citation>
    <scope>NUCLEOTIDE SEQUENCE [LARGE SCALE GENOMIC DNA]</scope>
    <source>
        <strain evidence="11">JCM 17217</strain>
    </source>
</reference>
<comment type="similarity">
    <text evidence="8">Belongs to the anion channel-forming bestrophin (TC 1.A.46) family.</text>
</comment>
<evidence type="ECO:0000256" key="6">
    <source>
        <dbReference type="ARBA" id="ARBA00023065"/>
    </source>
</evidence>
<organism evidence="10 11">
    <name type="scientific">Hymenobacter antarcticus</name>
    <dbReference type="NCBI Taxonomy" id="486270"/>
    <lineage>
        <taxon>Bacteria</taxon>
        <taxon>Pseudomonadati</taxon>
        <taxon>Bacteroidota</taxon>
        <taxon>Cytophagia</taxon>
        <taxon>Cytophagales</taxon>
        <taxon>Hymenobacteraceae</taxon>
        <taxon>Hymenobacter</taxon>
    </lineage>
</organism>
<protein>
    <recommendedName>
        <fullName evidence="12">Bestrophin, RFP-TM, chloride channel</fullName>
    </recommendedName>
</protein>
<proteinExistence type="inferred from homology"/>